<evidence type="ECO:0000256" key="1">
    <source>
        <dbReference type="SAM" id="MobiDB-lite"/>
    </source>
</evidence>
<feature type="region of interest" description="Disordered" evidence="1">
    <location>
        <begin position="56"/>
        <end position="95"/>
    </location>
</feature>
<feature type="compositionally biased region" description="Basic and acidic residues" evidence="1">
    <location>
        <begin position="56"/>
        <end position="67"/>
    </location>
</feature>
<proteinExistence type="predicted"/>
<organism evidence="2 3">
    <name type="scientific">Jannaschia rubra</name>
    <dbReference type="NCBI Taxonomy" id="282197"/>
    <lineage>
        <taxon>Bacteria</taxon>
        <taxon>Pseudomonadati</taxon>
        <taxon>Pseudomonadota</taxon>
        <taxon>Alphaproteobacteria</taxon>
        <taxon>Rhodobacterales</taxon>
        <taxon>Roseobacteraceae</taxon>
        <taxon>Jannaschia</taxon>
    </lineage>
</organism>
<gene>
    <name evidence="2" type="ORF">JAN5088_02139</name>
</gene>
<name>A0A0M6XRU9_9RHOB</name>
<accession>A0A0M6XRU9</accession>
<dbReference type="AlphaFoldDB" id="A0A0M6XRU9"/>
<feature type="compositionally biased region" description="Polar residues" evidence="1">
    <location>
        <begin position="71"/>
        <end position="83"/>
    </location>
</feature>
<dbReference type="SUPFAM" id="SSF69349">
    <property type="entry name" value="Phage fibre proteins"/>
    <property type="match status" value="1"/>
</dbReference>
<protein>
    <submittedName>
        <fullName evidence="2">Type VI secretion system Vgr family protein</fullName>
    </submittedName>
</protein>
<evidence type="ECO:0000313" key="2">
    <source>
        <dbReference type="EMBL" id="CTQ33357.1"/>
    </source>
</evidence>
<dbReference type="EMBL" id="CXPG01000020">
    <property type="protein sequence ID" value="CTQ33357.1"/>
    <property type="molecule type" value="Genomic_DNA"/>
</dbReference>
<sequence length="95" mass="10611">MTGCVYNGANEPPYPLPAKKTKFPFKTDTHQGAGFNELMFGEEKDKQIDILNDRNKTIGRDQSESVARDMSSATSTGRTSMPTIWSRPAATTRRR</sequence>
<dbReference type="RefSeq" id="WP_233489762.1">
    <property type="nucleotide sequence ID" value="NZ_CXPG01000020.1"/>
</dbReference>
<reference evidence="2 3" key="1">
    <citation type="submission" date="2015-07" db="EMBL/GenBank/DDBJ databases">
        <authorList>
            <person name="Noorani M."/>
        </authorList>
    </citation>
    <scope>NUCLEOTIDE SEQUENCE [LARGE SCALE GENOMIC DNA]</scope>
    <source>
        <strain evidence="2 3">CECT 5088</strain>
    </source>
</reference>
<feature type="region of interest" description="Disordered" evidence="1">
    <location>
        <begin position="1"/>
        <end position="28"/>
    </location>
</feature>
<dbReference type="Proteomes" id="UP000048908">
    <property type="component" value="Unassembled WGS sequence"/>
</dbReference>
<evidence type="ECO:0000313" key="3">
    <source>
        <dbReference type="Proteomes" id="UP000048908"/>
    </source>
</evidence>
<keyword evidence="3" id="KW-1185">Reference proteome</keyword>
<dbReference type="STRING" id="282197.SAMN04488517_102185"/>